<dbReference type="InParanoid" id="A0A317XZ37"/>
<proteinExistence type="predicted"/>
<name>A0A317XZ37_9BASI</name>
<dbReference type="Proteomes" id="UP000246740">
    <property type="component" value="Unassembled WGS sequence"/>
</dbReference>
<evidence type="ECO:0000256" key="1">
    <source>
        <dbReference type="SAM" id="MobiDB-lite"/>
    </source>
</evidence>
<protein>
    <submittedName>
        <fullName evidence="2">Uncharacterized protein</fullName>
    </submittedName>
</protein>
<keyword evidence="3" id="KW-1185">Reference proteome</keyword>
<reference evidence="2 3" key="1">
    <citation type="journal article" date="2018" name="Mol. Biol. Evol.">
        <title>Broad Genomic Sampling Reveals a Smut Pathogenic Ancestry of the Fungal Clade Ustilaginomycotina.</title>
        <authorList>
            <person name="Kijpornyongpan T."/>
            <person name="Mondo S.J."/>
            <person name="Barry K."/>
            <person name="Sandor L."/>
            <person name="Lee J."/>
            <person name="Lipzen A."/>
            <person name="Pangilinan J."/>
            <person name="LaButti K."/>
            <person name="Hainaut M."/>
            <person name="Henrissat B."/>
            <person name="Grigoriev I.V."/>
            <person name="Spatafora J.W."/>
            <person name="Aime M.C."/>
        </authorList>
    </citation>
    <scope>NUCLEOTIDE SEQUENCE [LARGE SCALE GENOMIC DNA]</scope>
    <source>
        <strain evidence="2 3">MCA 3645</strain>
    </source>
</reference>
<dbReference type="EMBL" id="KZ819188">
    <property type="protein sequence ID" value="PWZ03210.1"/>
    <property type="molecule type" value="Genomic_DNA"/>
</dbReference>
<organism evidence="2 3">
    <name type="scientific">Testicularia cyperi</name>
    <dbReference type="NCBI Taxonomy" id="1882483"/>
    <lineage>
        <taxon>Eukaryota</taxon>
        <taxon>Fungi</taxon>
        <taxon>Dikarya</taxon>
        <taxon>Basidiomycota</taxon>
        <taxon>Ustilaginomycotina</taxon>
        <taxon>Ustilaginomycetes</taxon>
        <taxon>Ustilaginales</taxon>
        <taxon>Anthracoideaceae</taxon>
        <taxon>Testicularia</taxon>
    </lineage>
</organism>
<evidence type="ECO:0000313" key="3">
    <source>
        <dbReference type="Proteomes" id="UP000246740"/>
    </source>
</evidence>
<sequence>MKSLSVIVAVVVRALPRSNDYADVNYRALEGLALAVDFRSDRSEKLCLAEHPIARRPKELACRESSRAGEKLQRAGVVLSQDES</sequence>
<evidence type="ECO:0000313" key="2">
    <source>
        <dbReference type="EMBL" id="PWZ03210.1"/>
    </source>
</evidence>
<dbReference type="AlphaFoldDB" id="A0A317XZ37"/>
<feature type="region of interest" description="Disordered" evidence="1">
    <location>
        <begin position="65"/>
        <end position="84"/>
    </location>
</feature>
<accession>A0A317XZ37</accession>
<gene>
    <name evidence="2" type="ORF">BCV70DRAFT_197440</name>
</gene>